<dbReference type="RefSeq" id="WP_306734904.1">
    <property type="nucleotide sequence ID" value="NZ_JANHAX010000002.1"/>
</dbReference>
<dbReference type="Proteomes" id="UP001226762">
    <property type="component" value="Unassembled WGS sequence"/>
</dbReference>
<dbReference type="SUPFAM" id="SSF55961">
    <property type="entry name" value="Bet v1-like"/>
    <property type="match status" value="1"/>
</dbReference>
<dbReference type="CDD" id="cd07818">
    <property type="entry name" value="SRPBCC_1"/>
    <property type="match status" value="1"/>
</dbReference>
<dbReference type="Gene3D" id="3.30.530.20">
    <property type="match status" value="1"/>
</dbReference>
<reference evidence="1" key="2">
    <citation type="submission" date="2023-02" db="EMBL/GenBank/DDBJ databases">
        <title>'Rhodoalgimonas zhirmunskyi' gen. nov., isolated from a red alga.</title>
        <authorList>
            <person name="Nedashkovskaya O.I."/>
            <person name="Otstavnykh N.Y."/>
            <person name="Bystritskaya E.P."/>
            <person name="Balabanova L.A."/>
            <person name="Isaeva M.P."/>
        </authorList>
    </citation>
    <scope>NUCLEOTIDE SEQUENCE</scope>
    <source>
        <strain evidence="1">KCTC 52189</strain>
    </source>
</reference>
<keyword evidence="2" id="KW-1185">Reference proteome</keyword>
<name>A0AAE4B3W7_9RHOB</name>
<protein>
    <submittedName>
        <fullName evidence="1">SRPBCC family protein</fullName>
    </submittedName>
</protein>
<evidence type="ECO:0000313" key="2">
    <source>
        <dbReference type="Proteomes" id="UP001226762"/>
    </source>
</evidence>
<proteinExistence type="predicted"/>
<dbReference type="Pfam" id="PF10604">
    <property type="entry name" value="Polyketide_cyc2"/>
    <property type="match status" value="1"/>
</dbReference>
<organism evidence="1 2">
    <name type="scientific">Marimonas arenosa</name>
    <dbReference type="NCBI Taxonomy" id="1795305"/>
    <lineage>
        <taxon>Bacteria</taxon>
        <taxon>Pseudomonadati</taxon>
        <taxon>Pseudomonadota</taxon>
        <taxon>Alphaproteobacteria</taxon>
        <taxon>Rhodobacterales</taxon>
        <taxon>Paracoccaceae</taxon>
        <taxon>Marimonas</taxon>
    </lineage>
</organism>
<dbReference type="InterPro" id="IPR019587">
    <property type="entry name" value="Polyketide_cyclase/dehydratase"/>
</dbReference>
<comment type="caution">
    <text evidence="1">The sequence shown here is derived from an EMBL/GenBank/DDBJ whole genome shotgun (WGS) entry which is preliminary data.</text>
</comment>
<dbReference type="EMBL" id="JANHAX010000002">
    <property type="protein sequence ID" value="MDQ2089632.1"/>
    <property type="molecule type" value="Genomic_DNA"/>
</dbReference>
<accession>A0AAE4B3W7</accession>
<gene>
    <name evidence="1" type="ORF">NO357_06930</name>
</gene>
<reference evidence="1" key="1">
    <citation type="submission" date="2022-07" db="EMBL/GenBank/DDBJ databases">
        <authorList>
            <person name="Otstavnykh N."/>
            <person name="Isaeva M."/>
            <person name="Bystritskaya E."/>
        </authorList>
    </citation>
    <scope>NUCLEOTIDE SEQUENCE</scope>
    <source>
        <strain evidence="1">KCTC 52189</strain>
    </source>
</reference>
<sequence>MRIKRFFRRLVGLILLLIAAAVALAYLLPRQVDVSRAITINATPDEVFPLVNSLREAAKWSPWLALDPDVRLAWSGPDNGIGNRLDWRSDHPKVGSGTQIITESVAGKRVTTDLDFGQMGGAQADYTLEPAGTGTLITWHFTTDLGMNPLRRWLGLMMDRWVGTDFERGLADLKRMAEAN</sequence>
<dbReference type="InterPro" id="IPR023393">
    <property type="entry name" value="START-like_dom_sf"/>
</dbReference>
<dbReference type="AlphaFoldDB" id="A0AAE4B3W7"/>
<evidence type="ECO:0000313" key="1">
    <source>
        <dbReference type="EMBL" id="MDQ2089632.1"/>
    </source>
</evidence>